<reference evidence="2" key="1">
    <citation type="submission" date="2019-08" db="EMBL/GenBank/DDBJ databases">
        <authorList>
            <person name="Kucharzyk K."/>
            <person name="Murdoch R.W."/>
            <person name="Higgins S."/>
            <person name="Loffler F."/>
        </authorList>
    </citation>
    <scope>NUCLEOTIDE SEQUENCE</scope>
</reference>
<gene>
    <name evidence="2" type="ORF">SDC9_178384</name>
</gene>
<keyword evidence="1" id="KW-0812">Transmembrane</keyword>
<dbReference type="AlphaFoldDB" id="A0A645H4Y9"/>
<accession>A0A645H4Y9</accession>
<evidence type="ECO:0000313" key="2">
    <source>
        <dbReference type="EMBL" id="MPN30913.1"/>
    </source>
</evidence>
<organism evidence="2">
    <name type="scientific">bioreactor metagenome</name>
    <dbReference type="NCBI Taxonomy" id="1076179"/>
    <lineage>
        <taxon>unclassified sequences</taxon>
        <taxon>metagenomes</taxon>
        <taxon>ecological metagenomes</taxon>
    </lineage>
</organism>
<protein>
    <submittedName>
        <fullName evidence="2">Uncharacterized protein</fullName>
    </submittedName>
</protein>
<evidence type="ECO:0000256" key="1">
    <source>
        <dbReference type="SAM" id="Phobius"/>
    </source>
</evidence>
<dbReference type="EMBL" id="VSSQ01082209">
    <property type="protein sequence ID" value="MPN30913.1"/>
    <property type="molecule type" value="Genomic_DNA"/>
</dbReference>
<feature type="transmembrane region" description="Helical" evidence="1">
    <location>
        <begin position="36"/>
        <end position="58"/>
    </location>
</feature>
<comment type="caution">
    <text evidence="2">The sequence shown here is derived from an EMBL/GenBank/DDBJ whole genome shotgun (WGS) entry which is preliminary data.</text>
</comment>
<feature type="transmembrane region" description="Helical" evidence="1">
    <location>
        <begin position="70"/>
        <end position="91"/>
    </location>
</feature>
<proteinExistence type="predicted"/>
<feature type="transmembrane region" description="Helical" evidence="1">
    <location>
        <begin position="103"/>
        <end position="122"/>
    </location>
</feature>
<feature type="transmembrane region" description="Helical" evidence="1">
    <location>
        <begin position="128"/>
        <end position="146"/>
    </location>
</feature>
<sequence length="160" mass="18402">MGFSLTGLIMAFLLIVPNILYFVFPAKNKPQDINKNVSKLFLIIEIVGQIMSVIIMVFSKDNFSLKGINVWNILYLVFVALYHGVWLRYIVFDGEYKYLYSPVFKIPFPMIITSFLALLFASIYGSSILLFIASLIYGLGASYNGYYHYKIIRNGENNYE</sequence>
<feature type="transmembrane region" description="Helical" evidence="1">
    <location>
        <begin position="6"/>
        <end position="24"/>
    </location>
</feature>
<keyword evidence="1" id="KW-0472">Membrane</keyword>
<name>A0A645H4Y9_9ZZZZ</name>
<keyword evidence="1" id="KW-1133">Transmembrane helix</keyword>